<evidence type="ECO:0000256" key="8">
    <source>
        <dbReference type="RuleBase" id="RU368020"/>
    </source>
</evidence>
<evidence type="ECO:0000256" key="1">
    <source>
        <dbReference type="ARBA" id="ARBA00001927"/>
    </source>
</evidence>
<keyword evidence="6 8" id="KW-0411">Iron-sulfur</keyword>
<dbReference type="GeneID" id="95524161"/>
<sequence length="64" mass="6843">MRVIVDRERCVAAGSCVITSPAVFDQNDEDGKVVLLIGTPDEKLREEVLESVNVCPVAALSVAD</sequence>
<dbReference type="Proteomes" id="UP000252698">
    <property type="component" value="Chromosome"/>
</dbReference>
<evidence type="ECO:0000256" key="2">
    <source>
        <dbReference type="ARBA" id="ARBA00022448"/>
    </source>
</evidence>
<keyword evidence="3 8" id="KW-0479">Metal-binding</keyword>
<evidence type="ECO:0000256" key="7">
    <source>
        <dbReference type="ARBA" id="ARBA00023291"/>
    </source>
</evidence>
<dbReference type="Gene3D" id="3.30.70.20">
    <property type="match status" value="1"/>
</dbReference>
<dbReference type="EMBL" id="CP027306">
    <property type="protein sequence ID" value="AXE81814.1"/>
    <property type="molecule type" value="Genomic_DNA"/>
</dbReference>
<dbReference type="KEGG" id="sata:C5746_38265"/>
<dbReference type="GO" id="GO:0051538">
    <property type="term" value="F:3 iron, 4 sulfur cluster binding"/>
    <property type="evidence" value="ECO:0007669"/>
    <property type="project" value="UniProtKB-KW"/>
</dbReference>
<dbReference type="Pfam" id="PF13370">
    <property type="entry name" value="Fer4_13"/>
    <property type="match status" value="1"/>
</dbReference>
<dbReference type="InterPro" id="IPR001080">
    <property type="entry name" value="3Fe4S_ferredoxin"/>
</dbReference>
<keyword evidence="7" id="KW-0003">3Fe-4S</keyword>
<evidence type="ECO:0000259" key="9">
    <source>
        <dbReference type="PROSITE" id="PS51379"/>
    </source>
</evidence>
<evidence type="ECO:0000313" key="11">
    <source>
        <dbReference type="Proteomes" id="UP000252698"/>
    </source>
</evidence>
<evidence type="ECO:0000256" key="4">
    <source>
        <dbReference type="ARBA" id="ARBA00022982"/>
    </source>
</evidence>
<dbReference type="PRINTS" id="PR00352">
    <property type="entry name" value="3FE4SFRDOXIN"/>
</dbReference>
<accession>A0A2Z5JNI2</accession>
<dbReference type="AlphaFoldDB" id="A0A2Z5JNI2"/>
<dbReference type="RefSeq" id="WP_114248218.1">
    <property type="nucleotide sequence ID" value="NZ_BMRN01000022.1"/>
</dbReference>
<evidence type="ECO:0000313" key="10">
    <source>
        <dbReference type="EMBL" id="AXE81814.1"/>
    </source>
</evidence>
<organism evidence="10 11">
    <name type="scientific">Streptomyces atratus</name>
    <dbReference type="NCBI Taxonomy" id="1893"/>
    <lineage>
        <taxon>Bacteria</taxon>
        <taxon>Bacillati</taxon>
        <taxon>Actinomycetota</taxon>
        <taxon>Actinomycetes</taxon>
        <taxon>Kitasatosporales</taxon>
        <taxon>Streptomycetaceae</taxon>
        <taxon>Streptomyces</taxon>
    </lineage>
</organism>
<evidence type="ECO:0000256" key="5">
    <source>
        <dbReference type="ARBA" id="ARBA00023004"/>
    </source>
</evidence>
<keyword evidence="5 8" id="KW-0408">Iron</keyword>
<dbReference type="SUPFAM" id="SSF54862">
    <property type="entry name" value="4Fe-4S ferredoxins"/>
    <property type="match status" value="1"/>
</dbReference>
<evidence type="ECO:0000256" key="3">
    <source>
        <dbReference type="ARBA" id="ARBA00022723"/>
    </source>
</evidence>
<dbReference type="GO" id="GO:0009055">
    <property type="term" value="F:electron transfer activity"/>
    <property type="evidence" value="ECO:0007669"/>
    <property type="project" value="UniProtKB-UniRule"/>
</dbReference>
<evidence type="ECO:0000256" key="6">
    <source>
        <dbReference type="ARBA" id="ARBA00023014"/>
    </source>
</evidence>
<dbReference type="InterPro" id="IPR017896">
    <property type="entry name" value="4Fe4S_Fe-S-bd"/>
</dbReference>
<keyword evidence="4 8" id="KW-0249">Electron transport</keyword>
<dbReference type="PANTHER" id="PTHR36923:SF3">
    <property type="entry name" value="FERREDOXIN"/>
    <property type="match status" value="1"/>
</dbReference>
<comment type="function">
    <text evidence="8">Ferredoxins are iron-sulfur proteins that transfer electrons in a wide variety of metabolic reactions.</text>
</comment>
<dbReference type="InterPro" id="IPR051269">
    <property type="entry name" value="Fe-S_cluster_ET"/>
</dbReference>
<protein>
    <recommendedName>
        <fullName evidence="8">Ferredoxin</fullName>
    </recommendedName>
</protein>
<keyword evidence="2 8" id="KW-0813">Transport</keyword>
<dbReference type="GO" id="GO:0005506">
    <property type="term" value="F:iron ion binding"/>
    <property type="evidence" value="ECO:0007669"/>
    <property type="project" value="UniProtKB-UniRule"/>
</dbReference>
<dbReference type="PANTHER" id="PTHR36923">
    <property type="entry name" value="FERREDOXIN"/>
    <property type="match status" value="1"/>
</dbReference>
<name>A0A2Z5JNI2_STRAR</name>
<feature type="domain" description="4Fe-4S ferredoxin-type" evidence="9">
    <location>
        <begin position="1"/>
        <end position="29"/>
    </location>
</feature>
<dbReference type="PROSITE" id="PS51379">
    <property type="entry name" value="4FE4S_FER_2"/>
    <property type="match status" value="1"/>
</dbReference>
<reference evidence="10 11" key="1">
    <citation type="journal article" date="2018" name="Front. Microbiol.">
        <title>Genome Sequencing of Streptomyces atratus SCSIOZH16 and Activation Production of Nocardamine via Metabolic Engineering.</title>
        <authorList>
            <person name="Li Y."/>
            <person name="Zhang C."/>
            <person name="Liu C."/>
            <person name="Ju J."/>
            <person name="Ma J."/>
        </authorList>
    </citation>
    <scope>NUCLEOTIDE SEQUENCE [LARGE SCALE GENOMIC DNA]</scope>
    <source>
        <strain evidence="10 11">SCSIO_ZH16</strain>
    </source>
</reference>
<proteinExistence type="predicted"/>
<comment type="cofactor">
    <cofactor evidence="1">
        <name>[3Fe-4S] cluster</name>
        <dbReference type="ChEBI" id="CHEBI:21137"/>
    </cofactor>
</comment>
<gene>
    <name evidence="10" type="ORF">C5746_38265</name>
</gene>